<evidence type="ECO:0000313" key="3">
    <source>
        <dbReference type="EMBL" id="KFI71649.1"/>
    </source>
</evidence>
<dbReference type="eggNOG" id="COG1040">
    <property type="taxonomic scope" value="Bacteria"/>
</dbReference>
<dbReference type="STRING" id="78345.BMERY_1163"/>
<evidence type="ECO:0000256" key="1">
    <source>
        <dbReference type="ARBA" id="ARBA00008007"/>
    </source>
</evidence>
<accession>A0A087BKU9</accession>
<sequence length="281" mass="29750">MNGTLQSAPQTFWRGMLGLILPRGCAGCDKPDEILCSDCQSLFRRHTVLPLNGTPSGASDGTPGAATAPNALNGIPSAAIQQPACAMIYAAGTYQGHVRRAILSWKDHGDTECDKAFSQVCRQLVADSGIIETLQTKPQTLPQPMPQTEHQTGSQTQILVVPAPSSPKSMRTRGRRHLWPLAKAAAAELAAAGVEACAVNALRTRHIQGKAVETHSALGRAARLDGQLEVNDPGLIAGKKVLILDDIVTTGTTMRRCAEAIRGARGERGGRIGARRRPTAC</sequence>
<protein>
    <submittedName>
        <fullName evidence="3">Putative phosphoribosyl transferase domain protein</fullName>
    </submittedName>
</protein>
<feature type="domain" description="Phosphoribosyltransferase" evidence="2">
    <location>
        <begin position="180"/>
        <end position="267"/>
    </location>
</feature>
<dbReference type="Proteomes" id="UP000029060">
    <property type="component" value="Unassembled WGS sequence"/>
</dbReference>
<dbReference type="Pfam" id="PF00156">
    <property type="entry name" value="Pribosyltran"/>
    <property type="match status" value="1"/>
</dbReference>
<keyword evidence="3" id="KW-0808">Transferase</keyword>
<dbReference type="Gene3D" id="3.40.50.2020">
    <property type="match status" value="1"/>
</dbReference>
<comment type="similarity">
    <text evidence="1">Belongs to the ComF/GntX family.</text>
</comment>
<dbReference type="InterPro" id="IPR029057">
    <property type="entry name" value="PRTase-like"/>
</dbReference>
<reference evidence="3 4" key="1">
    <citation type="submission" date="2014-03" db="EMBL/GenBank/DDBJ databases">
        <title>Genomics of Bifidobacteria.</title>
        <authorList>
            <person name="Ventura M."/>
            <person name="Milani C."/>
            <person name="Lugli G.A."/>
        </authorList>
    </citation>
    <scope>NUCLEOTIDE SEQUENCE [LARGE SCALE GENOMIC DNA]</scope>
    <source>
        <strain evidence="3 4">LMG 11341</strain>
    </source>
</reference>
<evidence type="ECO:0000313" key="4">
    <source>
        <dbReference type="Proteomes" id="UP000029060"/>
    </source>
</evidence>
<keyword evidence="4" id="KW-1185">Reference proteome</keyword>
<evidence type="ECO:0000259" key="2">
    <source>
        <dbReference type="Pfam" id="PF00156"/>
    </source>
</evidence>
<proteinExistence type="inferred from homology"/>
<dbReference type="PANTHER" id="PTHR47505">
    <property type="entry name" value="DNA UTILIZATION PROTEIN YHGH"/>
    <property type="match status" value="1"/>
</dbReference>
<dbReference type="InterPro" id="IPR051910">
    <property type="entry name" value="ComF/GntX_DNA_util-trans"/>
</dbReference>
<dbReference type="AlphaFoldDB" id="A0A087BKU9"/>
<dbReference type="SUPFAM" id="SSF53271">
    <property type="entry name" value="PRTase-like"/>
    <property type="match status" value="1"/>
</dbReference>
<dbReference type="CDD" id="cd06223">
    <property type="entry name" value="PRTases_typeI"/>
    <property type="match status" value="1"/>
</dbReference>
<dbReference type="GO" id="GO:0016740">
    <property type="term" value="F:transferase activity"/>
    <property type="evidence" value="ECO:0007669"/>
    <property type="project" value="UniProtKB-KW"/>
</dbReference>
<comment type="caution">
    <text evidence="3">The sequence shown here is derived from an EMBL/GenBank/DDBJ whole genome shotgun (WGS) entry which is preliminary data.</text>
</comment>
<gene>
    <name evidence="3" type="ORF">BMERY_1163</name>
</gene>
<name>A0A087BKU9_9BIFI</name>
<dbReference type="PANTHER" id="PTHR47505:SF1">
    <property type="entry name" value="DNA UTILIZATION PROTEIN YHGH"/>
    <property type="match status" value="1"/>
</dbReference>
<dbReference type="EMBL" id="JGZC01000001">
    <property type="protein sequence ID" value="KFI71649.1"/>
    <property type="molecule type" value="Genomic_DNA"/>
</dbReference>
<organism evidence="3 4">
    <name type="scientific">Bifidobacterium merycicum</name>
    <dbReference type="NCBI Taxonomy" id="78345"/>
    <lineage>
        <taxon>Bacteria</taxon>
        <taxon>Bacillati</taxon>
        <taxon>Actinomycetota</taxon>
        <taxon>Actinomycetes</taxon>
        <taxon>Bifidobacteriales</taxon>
        <taxon>Bifidobacteriaceae</taxon>
        <taxon>Bifidobacterium</taxon>
    </lineage>
</organism>
<dbReference type="InterPro" id="IPR000836">
    <property type="entry name" value="PRTase_dom"/>
</dbReference>